<keyword evidence="2" id="KW-0723">Serine/threonine-protein kinase</keyword>
<evidence type="ECO:0000256" key="1">
    <source>
        <dbReference type="ARBA" id="ARBA00012513"/>
    </source>
</evidence>
<dbReference type="PANTHER" id="PTHR24363">
    <property type="entry name" value="SERINE/THREONINE PROTEIN KINASE"/>
    <property type="match status" value="1"/>
</dbReference>
<dbReference type="RefSeq" id="WP_154759210.1">
    <property type="nucleotide sequence ID" value="NZ_WMBA01000043.1"/>
</dbReference>
<feature type="domain" description="Protein kinase" evidence="10">
    <location>
        <begin position="146"/>
        <end position="394"/>
    </location>
</feature>
<organism evidence="11 12">
    <name type="scientific">Amycolatopsis pithecellobii</name>
    <dbReference type="NCBI Taxonomy" id="664692"/>
    <lineage>
        <taxon>Bacteria</taxon>
        <taxon>Bacillati</taxon>
        <taxon>Actinomycetota</taxon>
        <taxon>Actinomycetes</taxon>
        <taxon>Pseudonocardiales</taxon>
        <taxon>Pseudonocardiaceae</taxon>
        <taxon>Amycolatopsis</taxon>
    </lineage>
</organism>
<evidence type="ECO:0000313" key="11">
    <source>
        <dbReference type="EMBL" id="MTD57065.1"/>
    </source>
</evidence>
<dbReference type="InterPro" id="IPR011990">
    <property type="entry name" value="TPR-like_helical_dom_sf"/>
</dbReference>
<comment type="catalytic activity">
    <reaction evidence="7">
        <text>L-threonyl-[protein] + ATP = O-phospho-L-threonyl-[protein] + ADP + H(+)</text>
        <dbReference type="Rhea" id="RHEA:46608"/>
        <dbReference type="Rhea" id="RHEA-COMP:11060"/>
        <dbReference type="Rhea" id="RHEA-COMP:11605"/>
        <dbReference type="ChEBI" id="CHEBI:15378"/>
        <dbReference type="ChEBI" id="CHEBI:30013"/>
        <dbReference type="ChEBI" id="CHEBI:30616"/>
        <dbReference type="ChEBI" id="CHEBI:61977"/>
        <dbReference type="ChEBI" id="CHEBI:456216"/>
        <dbReference type="EC" id="2.7.11.1"/>
    </reaction>
</comment>
<evidence type="ECO:0000256" key="7">
    <source>
        <dbReference type="ARBA" id="ARBA00047899"/>
    </source>
</evidence>
<dbReference type="InterPro" id="IPR011009">
    <property type="entry name" value="Kinase-like_dom_sf"/>
</dbReference>
<dbReference type="Pfam" id="PF16918">
    <property type="entry name" value="PknG_TPR"/>
    <property type="match status" value="1"/>
</dbReference>
<evidence type="ECO:0000256" key="9">
    <source>
        <dbReference type="SAM" id="MobiDB-lite"/>
    </source>
</evidence>
<dbReference type="InterPro" id="IPR031634">
    <property type="entry name" value="PknG_rubred"/>
</dbReference>
<comment type="catalytic activity">
    <reaction evidence="8">
        <text>L-seryl-[protein] + ATP = O-phospho-L-seryl-[protein] + ADP + H(+)</text>
        <dbReference type="Rhea" id="RHEA:17989"/>
        <dbReference type="Rhea" id="RHEA-COMP:9863"/>
        <dbReference type="Rhea" id="RHEA-COMP:11604"/>
        <dbReference type="ChEBI" id="CHEBI:15378"/>
        <dbReference type="ChEBI" id="CHEBI:29999"/>
        <dbReference type="ChEBI" id="CHEBI:30616"/>
        <dbReference type="ChEBI" id="CHEBI:83421"/>
        <dbReference type="ChEBI" id="CHEBI:456216"/>
        <dbReference type="EC" id="2.7.11.1"/>
    </reaction>
</comment>
<dbReference type="SUPFAM" id="SSF56112">
    <property type="entry name" value="Protein kinase-like (PK-like)"/>
    <property type="match status" value="1"/>
</dbReference>
<dbReference type="EC" id="2.7.11.1" evidence="1"/>
<evidence type="ECO:0000256" key="3">
    <source>
        <dbReference type="ARBA" id="ARBA00022679"/>
    </source>
</evidence>
<keyword evidence="3" id="KW-0808">Transferase</keyword>
<dbReference type="PROSITE" id="PS50011">
    <property type="entry name" value="PROTEIN_KINASE_DOM"/>
    <property type="match status" value="1"/>
</dbReference>
<dbReference type="Gene3D" id="3.30.200.20">
    <property type="entry name" value="Phosphorylase Kinase, domain 1"/>
    <property type="match status" value="1"/>
</dbReference>
<proteinExistence type="predicted"/>
<dbReference type="FunFam" id="3.30.200.20:FF:000205">
    <property type="entry name" value="Serine/threonine protein kinase"/>
    <property type="match status" value="1"/>
</dbReference>
<dbReference type="GO" id="GO:0005524">
    <property type="term" value="F:ATP binding"/>
    <property type="evidence" value="ECO:0007669"/>
    <property type="project" value="UniProtKB-KW"/>
</dbReference>
<dbReference type="AlphaFoldDB" id="A0A6N7YVG8"/>
<dbReference type="EMBL" id="WMBA01000043">
    <property type="protein sequence ID" value="MTD57065.1"/>
    <property type="molecule type" value="Genomic_DNA"/>
</dbReference>
<keyword evidence="5 11" id="KW-0418">Kinase</keyword>
<evidence type="ECO:0000256" key="8">
    <source>
        <dbReference type="ARBA" id="ARBA00048679"/>
    </source>
</evidence>
<feature type="compositionally biased region" description="Low complexity" evidence="9">
    <location>
        <begin position="39"/>
        <end position="66"/>
    </location>
</feature>
<dbReference type="FunFam" id="1.10.510.10:FF:000306">
    <property type="entry name" value="Serine/threonine protein kinase"/>
    <property type="match status" value="1"/>
</dbReference>
<keyword evidence="4" id="KW-0547">Nucleotide-binding</keyword>
<dbReference type="OrthoDB" id="137117at2"/>
<name>A0A6N7YVG8_9PSEU</name>
<dbReference type="Gene3D" id="1.10.510.10">
    <property type="entry name" value="Transferase(Phosphotransferase) domain 1"/>
    <property type="match status" value="1"/>
</dbReference>
<dbReference type="Proteomes" id="UP000440096">
    <property type="component" value="Unassembled WGS sequence"/>
</dbReference>
<comment type="caution">
    <text evidence="11">The sequence shown here is derived from an EMBL/GenBank/DDBJ whole genome shotgun (WGS) entry which is preliminary data.</text>
</comment>
<keyword evidence="12" id="KW-1185">Reference proteome</keyword>
<dbReference type="InterPro" id="IPR031636">
    <property type="entry name" value="PknG_TPR"/>
</dbReference>
<reference evidence="11 12" key="1">
    <citation type="submission" date="2019-11" db="EMBL/GenBank/DDBJ databases">
        <title>Draft genome of Amycolatopsis RM579.</title>
        <authorList>
            <person name="Duangmal K."/>
            <person name="Mingma R."/>
        </authorList>
    </citation>
    <scope>NUCLEOTIDE SEQUENCE [LARGE SCALE GENOMIC DNA]</scope>
    <source>
        <strain evidence="11 12">RM579</strain>
    </source>
</reference>
<evidence type="ECO:0000256" key="2">
    <source>
        <dbReference type="ARBA" id="ARBA00022527"/>
    </source>
</evidence>
<gene>
    <name evidence="11" type="ORF">GKO32_24260</name>
</gene>
<evidence type="ECO:0000259" key="10">
    <source>
        <dbReference type="PROSITE" id="PS50011"/>
    </source>
</evidence>
<dbReference type="InterPro" id="IPR000719">
    <property type="entry name" value="Prot_kinase_dom"/>
</dbReference>
<protein>
    <recommendedName>
        <fullName evidence="1">non-specific serine/threonine protein kinase</fullName>
        <ecNumber evidence="1">2.7.11.1</ecNumber>
    </recommendedName>
</protein>
<sequence>MSACPRPGCAGRLDEAGFCDTCGLEAPPDTVGPATTGFAAPASISWSTPASASSRPGRSSGRSSSGNLLGRGVIDIPPVPRRDPRAAVLTDPQVPENKRFCSACGAKVGRGSEGKPGRVEGFCPRCGRRFSFTPKLVPGELLHDQYEVLGCLAHGGFGWIYLAADHRVADRWVVLKGLLDTGDTDAMAAAMAEAEFLARVEHPSIVRIYNFVEHRGTGYIVMEYVGGTSLRDLMKQAGEPAGCLPLTQAIAYTLEILPALAHLHASGMVYCDFKPDNAIQVEDQLKLIDLGAVRHWSDQASPIYGTPGYQAPEIGRELPSPVSDVYTVGRALAVMTFPFDFHHAYRDSLPPPSEVPLLAEYESFHRLLLRATHPDPDQRFGSAEEMRLQLEGVFREVASTVDGQPRAGVSAEFTPERRAFGVPDLPAPEEVAAGLPVPRVDLTDPGTAFLAGLAETDPEAIIRELSGAAVPGAEIRLRLARAQLDAGKPADARKTLNTTKLGTGDWRAEWYRGLAALAEGRPHQARQSFETVYDLAPGELAPKLAIAACAEAVGENADWYYRTVWRTDRTFISAAFGLARVLRDSDDRAGAAEVLESVPETSSNHVAAQLAAIGLRTGAGSLSEEDLVTAGARLSGLDLDEYRRAPASRDLLAAALDWVHRNGTGNGSVLGYRLAEHELRRGLEKEYLCLARQATARRDRIALVDEANRIRPRTWF</sequence>
<dbReference type="Pfam" id="PF00069">
    <property type="entry name" value="Pkinase"/>
    <property type="match status" value="1"/>
</dbReference>
<dbReference type="CDD" id="cd14014">
    <property type="entry name" value="STKc_PknB_like"/>
    <property type="match status" value="1"/>
</dbReference>
<accession>A0A6N7YVG8</accession>
<dbReference type="PANTHER" id="PTHR24363:SF0">
    <property type="entry name" value="SERINE_THREONINE KINASE LIKE DOMAIN CONTAINING 1"/>
    <property type="match status" value="1"/>
</dbReference>
<dbReference type="SUPFAM" id="SSF48452">
    <property type="entry name" value="TPR-like"/>
    <property type="match status" value="1"/>
</dbReference>
<dbReference type="Gene3D" id="1.25.40.10">
    <property type="entry name" value="Tetratricopeptide repeat domain"/>
    <property type="match status" value="1"/>
</dbReference>
<keyword evidence="6" id="KW-0067">ATP-binding</keyword>
<feature type="region of interest" description="Disordered" evidence="9">
    <location>
        <begin position="30"/>
        <end position="84"/>
    </location>
</feature>
<evidence type="ECO:0000313" key="12">
    <source>
        <dbReference type="Proteomes" id="UP000440096"/>
    </source>
</evidence>
<evidence type="ECO:0000256" key="4">
    <source>
        <dbReference type="ARBA" id="ARBA00022741"/>
    </source>
</evidence>
<evidence type="ECO:0000256" key="5">
    <source>
        <dbReference type="ARBA" id="ARBA00022777"/>
    </source>
</evidence>
<evidence type="ECO:0000256" key="6">
    <source>
        <dbReference type="ARBA" id="ARBA00022840"/>
    </source>
</evidence>
<dbReference type="Pfam" id="PF16919">
    <property type="entry name" value="PknG_rubred"/>
    <property type="match status" value="1"/>
</dbReference>
<dbReference type="GO" id="GO:0004674">
    <property type="term" value="F:protein serine/threonine kinase activity"/>
    <property type="evidence" value="ECO:0007669"/>
    <property type="project" value="UniProtKB-KW"/>
</dbReference>